<evidence type="ECO:0000256" key="7">
    <source>
        <dbReference type="ARBA" id="ARBA00029392"/>
    </source>
</evidence>
<dbReference type="EMBL" id="PUHQ01000012">
    <property type="protein sequence ID" value="KAG0664787.1"/>
    <property type="molecule type" value="Genomic_DNA"/>
</dbReference>
<dbReference type="InterPro" id="IPR029058">
    <property type="entry name" value="AB_hydrolase_fold"/>
</dbReference>
<sequence length="653" mass="72831">MSPLGRVVGLGIKARWGLSLDADKHDQAEERADSGVRRSAPSRYGAASHDSPTTSSSRTAAGLSPQGIAGWMRRCLSAGPAVSLSPPGYHTADGSLAHSSLPISRQDTDGTSSTLNAYDASTESDHTDSTDSSSSSSPPRKLSGPLISFTPMHPAAPALPYPSGGSRRRRVPRGRDWTVDLVKAPYGISRKMQKTAQYWLLAFLLFVLFLQVVNWVLPTTSSDGFPSSVEYELETLRSRLRSTGTDWVRRVWKSSWGRRTGHSRVHDRDDLALGVWSPERYSDLAKAVRDGVLAGPSTTVPSDTPFGPPPHLATLPEDRLNLTKSELTEMRRFRRVNLWAAPAKELKTVVIPPRDGHDHEATIIFLHGLDQHVGHAFMPHIFSHLHPSIRFVMPQSPSIRSEAHDGAIVSGWFHIKAFPYDPADRDDDGLYLAARGLKSVISQERTRLIRKERGLHAGKDADDYEDDETFGTPDERRRAMKRIFLSGFSQGSVVSLLSAFTHPEEVGGVIVLSGFLPIRTDLARLSADLDRAELPIFWGHGVDDDFCSFNDAVQSMSLLSPDALPTLFYPSEALPETSLFYTNPWYRLNNVRTTFRFYDELRHIYHIQLLQDLERWLDDVLPPEARRDDGAPERRQILRVGGPTGRRLRRKRF</sequence>
<keyword evidence="14" id="KW-1185">Reference proteome</keyword>
<keyword evidence="6" id="KW-0276">Fatty acid metabolism</keyword>
<evidence type="ECO:0000256" key="3">
    <source>
        <dbReference type="ARBA" id="ARBA00014923"/>
    </source>
</evidence>
<evidence type="ECO:0000256" key="9">
    <source>
        <dbReference type="ARBA" id="ARBA00047337"/>
    </source>
</evidence>
<proteinExistence type="inferred from homology"/>
<evidence type="ECO:0000259" key="12">
    <source>
        <dbReference type="Pfam" id="PF02230"/>
    </source>
</evidence>
<feature type="region of interest" description="Disordered" evidence="10">
    <location>
        <begin position="19"/>
        <end position="62"/>
    </location>
</feature>
<gene>
    <name evidence="13" type="ORF">C6P46_000924</name>
</gene>
<dbReference type="GO" id="GO:0006631">
    <property type="term" value="P:fatty acid metabolic process"/>
    <property type="evidence" value="ECO:0007669"/>
    <property type="project" value="UniProtKB-KW"/>
</dbReference>
<dbReference type="EC" id="3.1.2.22" evidence="2"/>
<evidence type="ECO:0000256" key="8">
    <source>
        <dbReference type="ARBA" id="ARBA00031195"/>
    </source>
</evidence>
<accession>A0A9P6W4Z0</accession>
<comment type="function">
    <text evidence="7">Hydrolyzes fatty acids from S-acylated cysteine residues in proteins with a strong preference for palmitoylated G-alpha proteins over other acyl substrates. Mediates the deacylation of G-alpha proteins such as GPA1 in vivo, but has weak or no activity toward palmitoylated Ras proteins. Has weak lysophospholipase activity in vitro; however such activity may not exist in vivo.</text>
</comment>
<dbReference type="GO" id="GO:0008474">
    <property type="term" value="F:palmitoyl-(protein) hydrolase activity"/>
    <property type="evidence" value="ECO:0007669"/>
    <property type="project" value="UniProtKB-EC"/>
</dbReference>
<evidence type="ECO:0000313" key="14">
    <source>
        <dbReference type="Proteomes" id="UP000777482"/>
    </source>
</evidence>
<feature type="region of interest" description="Disordered" evidence="10">
    <location>
        <begin position="93"/>
        <end position="172"/>
    </location>
</feature>
<evidence type="ECO:0000256" key="1">
    <source>
        <dbReference type="ARBA" id="ARBA00006499"/>
    </source>
</evidence>
<reference evidence="13 14" key="1">
    <citation type="submission" date="2020-11" db="EMBL/GenBank/DDBJ databases">
        <title>Kefir isolates.</title>
        <authorList>
            <person name="Marcisauskas S."/>
            <person name="Kim Y."/>
            <person name="Blasche S."/>
        </authorList>
    </citation>
    <scope>NUCLEOTIDE SEQUENCE [LARGE SCALE GENOMIC DNA]</scope>
    <source>
        <strain evidence="13 14">KR</strain>
    </source>
</reference>
<dbReference type="Pfam" id="PF02230">
    <property type="entry name" value="Abhydrolase_2"/>
    <property type="match status" value="1"/>
</dbReference>
<evidence type="ECO:0000256" key="4">
    <source>
        <dbReference type="ARBA" id="ARBA00022487"/>
    </source>
</evidence>
<keyword evidence="5" id="KW-0378">Hydrolase</keyword>
<organism evidence="13 14">
    <name type="scientific">Rhodotorula mucilaginosa</name>
    <name type="common">Yeast</name>
    <name type="synonym">Rhodotorula rubra</name>
    <dbReference type="NCBI Taxonomy" id="5537"/>
    <lineage>
        <taxon>Eukaryota</taxon>
        <taxon>Fungi</taxon>
        <taxon>Dikarya</taxon>
        <taxon>Basidiomycota</taxon>
        <taxon>Pucciniomycotina</taxon>
        <taxon>Microbotryomycetes</taxon>
        <taxon>Sporidiobolales</taxon>
        <taxon>Sporidiobolaceae</taxon>
        <taxon>Rhodotorula</taxon>
    </lineage>
</organism>
<comment type="caution">
    <text evidence="13">The sequence shown here is derived from an EMBL/GenBank/DDBJ whole genome shotgun (WGS) entry which is preliminary data.</text>
</comment>
<dbReference type="OrthoDB" id="2418081at2759"/>
<dbReference type="GO" id="GO:0005737">
    <property type="term" value="C:cytoplasm"/>
    <property type="evidence" value="ECO:0007669"/>
    <property type="project" value="TreeGrafter"/>
</dbReference>
<evidence type="ECO:0000256" key="11">
    <source>
        <dbReference type="SAM" id="Phobius"/>
    </source>
</evidence>
<keyword evidence="11" id="KW-0812">Transmembrane</keyword>
<feature type="compositionally biased region" description="Polar residues" evidence="10">
    <location>
        <begin position="50"/>
        <end position="59"/>
    </location>
</feature>
<keyword evidence="4" id="KW-0719">Serine esterase</keyword>
<evidence type="ECO:0000256" key="5">
    <source>
        <dbReference type="ARBA" id="ARBA00022801"/>
    </source>
</evidence>
<dbReference type="Proteomes" id="UP000777482">
    <property type="component" value="Unassembled WGS sequence"/>
</dbReference>
<feature type="transmembrane region" description="Helical" evidence="11">
    <location>
        <begin position="198"/>
        <end position="217"/>
    </location>
</feature>
<protein>
    <recommendedName>
        <fullName evidence="3">Acyl-protein thioesterase 1</fullName>
        <ecNumber evidence="2">3.1.2.22</ecNumber>
    </recommendedName>
    <alternativeName>
        <fullName evidence="8">Palmitoyl-protein hydrolase</fullName>
    </alternativeName>
</protein>
<name>A0A9P6W4Z0_RHOMI</name>
<dbReference type="GO" id="GO:0052689">
    <property type="term" value="F:carboxylic ester hydrolase activity"/>
    <property type="evidence" value="ECO:0007669"/>
    <property type="project" value="UniProtKB-KW"/>
</dbReference>
<dbReference type="PANTHER" id="PTHR10655:SF17">
    <property type="entry name" value="LYSOPHOSPHOLIPASE-LIKE PROTEIN 1"/>
    <property type="match status" value="1"/>
</dbReference>
<evidence type="ECO:0000256" key="6">
    <source>
        <dbReference type="ARBA" id="ARBA00022832"/>
    </source>
</evidence>
<keyword evidence="11" id="KW-0472">Membrane</keyword>
<dbReference type="PANTHER" id="PTHR10655">
    <property type="entry name" value="LYSOPHOSPHOLIPASE-RELATED"/>
    <property type="match status" value="1"/>
</dbReference>
<dbReference type="Gene3D" id="3.40.50.1820">
    <property type="entry name" value="alpha/beta hydrolase"/>
    <property type="match status" value="1"/>
</dbReference>
<evidence type="ECO:0000313" key="13">
    <source>
        <dbReference type="EMBL" id="KAG0664787.1"/>
    </source>
</evidence>
<dbReference type="AlphaFoldDB" id="A0A9P6W4Z0"/>
<feature type="compositionally biased region" description="Basic and acidic residues" evidence="10">
    <location>
        <begin position="21"/>
        <end position="36"/>
    </location>
</feature>
<feature type="compositionally biased region" description="Polar residues" evidence="10">
    <location>
        <begin position="97"/>
        <end position="116"/>
    </location>
</feature>
<keyword evidence="11" id="KW-1133">Transmembrane helix</keyword>
<comment type="similarity">
    <text evidence="1">Belongs to the AB hydrolase superfamily. AB hydrolase 2 family.</text>
</comment>
<comment type="catalytic activity">
    <reaction evidence="9">
        <text>S-hexadecanoyl-L-cysteinyl-[protein] + H2O = L-cysteinyl-[protein] + hexadecanoate + H(+)</text>
        <dbReference type="Rhea" id="RHEA:19233"/>
        <dbReference type="Rhea" id="RHEA-COMP:10131"/>
        <dbReference type="Rhea" id="RHEA-COMP:11032"/>
        <dbReference type="ChEBI" id="CHEBI:7896"/>
        <dbReference type="ChEBI" id="CHEBI:15377"/>
        <dbReference type="ChEBI" id="CHEBI:15378"/>
        <dbReference type="ChEBI" id="CHEBI:29950"/>
        <dbReference type="ChEBI" id="CHEBI:74151"/>
        <dbReference type="EC" id="3.1.2.22"/>
    </reaction>
</comment>
<feature type="domain" description="Phospholipase/carboxylesterase/thioesterase" evidence="12">
    <location>
        <begin position="357"/>
        <end position="549"/>
    </location>
</feature>
<dbReference type="InterPro" id="IPR050565">
    <property type="entry name" value="LYPA1-2/EST-like"/>
</dbReference>
<evidence type="ECO:0000256" key="10">
    <source>
        <dbReference type="SAM" id="MobiDB-lite"/>
    </source>
</evidence>
<dbReference type="InterPro" id="IPR003140">
    <property type="entry name" value="PLipase/COase/thioEstase"/>
</dbReference>
<dbReference type="SUPFAM" id="SSF53474">
    <property type="entry name" value="alpha/beta-Hydrolases"/>
    <property type="match status" value="1"/>
</dbReference>
<keyword evidence="6" id="KW-0443">Lipid metabolism</keyword>
<evidence type="ECO:0000256" key="2">
    <source>
        <dbReference type="ARBA" id="ARBA00012423"/>
    </source>
</evidence>